<keyword evidence="9" id="KW-1190">Host gene expression shutoff by virus</keyword>
<feature type="compositionally biased region" description="Basic residues" evidence="14">
    <location>
        <begin position="879"/>
        <end position="890"/>
    </location>
</feature>
<keyword evidence="12" id="KW-1262">Eukaryotic host gene expression shutoff by virus</keyword>
<evidence type="ECO:0000256" key="11">
    <source>
        <dbReference type="ARBA" id="ARBA00023200"/>
    </source>
</evidence>
<evidence type="ECO:0000256" key="4">
    <source>
        <dbReference type="ARBA" id="ARBA00022581"/>
    </source>
</evidence>
<organism evidence="15">
    <name type="scientific">Duck adenovirus 4</name>
    <dbReference type="NCBI Taxonomy" id="2726020"/>
    <lineage>
        <taxon>Viruses</taxon>
        <taxon>Varidnaviria</taxon>
        <taxon>Bamfordvirae</taxon>
        <taxon>Preplasmiviricota</taxon>
        <taxon>Polisuviricotina</taxon>
        <taxon>Pharingeaviricetes</taxon>
        <taxon>Rowavirales</taxon>
        <taxon>Adenoviridae</taxon>
        <taxon>Aviadenovirus</taxon>
        <taxon>Aviadenovirus cairinae</taxon>
    </lineage>
</organism>
<feature type="compositionally biased region" description="Basic and acidic residues" evidence="14">
    <location>
        <begin position="152"/>
        <end position="168"/>
    </location>
</feature>
<proteinExistence type="predicted"/>
<keyword evidence="8" id="KW-0426">Late protein</keyword>
<evidence type="ECO:0000256" key="10">
    <source>
        <dbReference type="ARBA" id="ARBA00023186"/>
    </source>
</evidence>
<feature type="compositionally biased region" description="Acidic residues" evidence="14">
    <location>
        <begin position="190"/>
        <end position="200"/>
    </location>
</feature>
<feature type="compositionally biased region" description="Polar residues" evidence="14">
    <location>
        <begin position="796"/>
        <end position="805"/>
    </location>
</feature>
<evidence type="ECO:0000256" key="13">
    <source>
        <dbReference type="ARBA" id="ARBA00023325"/>
    </source>
</evidence>
<dbReference type="GO" id="GO:0039704">
    <property type="term" value="P:viral translational shunt"/>
    <property type="evidence" value="ECO:0007669"/>
    <property type="project" value="InterPro"/>
</dbReference>
<keyword evidence="2" id="KW-0488">Methylation</keyword>
<feature type="compositionally biased region" description="Gly residues" evidence="14">
    <location>
        <begin position="896"/>
        <end position="912"/>
    </location>
</feature>
<keyword evidence="11" id="KW-1035">Host cytoplasm</keyword>
<sequence>MAVSQPVLTQDLIAAVKDRLEAKGPRRDFVDIMASEASERYGVTLTVTGDSPASAVDAAVSVLGSDRGLLVALSAADRLLESESNSEPKAKNEFLENPEDKIPLSSDSPPELPDGDESRENPYPAPLQIPPESPDKVEDDHASESEELVTSDGHEAPSRDSSPDRGRIDTAPPNSPTGSADAHSDRDSVESDTDDDFDEDGYFQSALDIQPNLRKCLARQAYVVACSLKDCSDLSDQPEPITVESVQHQIERFVFNPHPSTPVEHREVRFNFYPPFLLPKAICNYHIFCITAPIPRSCKANRSGTALLEACRVSDYYKRLPKWRPSLEIDDGLGNEVTPIGELKEQEKLVPLKEDPSRLLWAKSRGDHVRYFSYPSLHFPPKLSRLLMEVLIQPFSDEGADPEPAMTDEELRDIVDPQRRARADELFKIMEKRRTMVTMAVRYCAELELMERLLREPSSVKKMQEVLHHTFHHGYVAVVRDIAKVNLSNYSTFHGITYNNPLNNCIVANLLEGSDKEDYVVDSIYLFLVLTWQACMGMWQHAIDETTLKMYEEALRARRRQLYSLTSVSDMSKALVDVLMDGDRLSREMRNAMPNFITQSQLSAFRHHLLERSNCPPFAAPFLPTDFIPLSFKQCGPVLWHHVYLLQVAFFLTRHGGYLWEPTENATASDRTYCPCNLCSPHRMPRHNVALHNEVLAIGTFEIRGPEGKTFKLTPELWTNAYLDRFVPKDFHPLTVHHYSDSPSSFSKDLRACVTDSPEILDLIRQIQRSREEFLLRKGKGTYKDPYTGDTLSAEQTCQRPLSQSGAGGPYQALPAPGSNFPEGVTPPPTTARPLRPSVSPDSGNGQLIQNHGPTHGRREDKGRGTPGSGVSNANVRGGGHRRRISRKPGYRFPVRGGGGGSAGAGAGGAGDGASTAEKGAELADAPQPDRDPGSEAPRHILHRGSDSA</sequence>
<keyword evidence="7" id="KW-0694">RNA-binding</keyword>
<evidence type="ECO:0000256" key="3">
    <source>
        <dbReference type="ARBA" id="ARBA00022553"/>
    </source>
</evidence>
<keyword evidence="5" id="KW-1155">Translational shunt</keyword>
<reference evidence="15" key="1">
    <citation type="submission" date="2019-11" db="EMBL/GenBank/DDBJ databases">
        <authorList>
            <person name="Huang Y."/>
            <person name="Zhang J."/>
            <person name="Sun M."/>
        </authorList>
    </citation>
    <scope>NUCLEOTIDE SEQUENCE</scope>
    <source>
        <strain evidence="15">GD-2019</strain>
    </source>
</reference>
<name>A0A6M3Q900_9ADEN</name>
<feature type="compositionally biased region" description="Polar residues" evidence="14">
    <location>
        <begin position="840"/>
        <end position="853"/>
    </location>
</feature>
<evidence type="ECO:0000256" key="14">
    <source>
        <dbReference type="SAM" id="MobiDB-lite"/>
    </source>
</evidence>
<dbReference type="InterPro" id="IPR003381">
    <property type="entry name" value="L4"/>
</dbReference>
<keyword evidence="4" id="KW-0945">Host-virus interaction</keyword>
<accession>A0A6M3Q900</accession>
<evidence type="ECO:0000256" key="8">
    <source>
        <dbReference type="ARBA" id="ARBA00022921"/>
    </source>
</evidence>
<feature type="region of interest" description="Disordered" evidence="14">
    <location>
        <begin position="79"/>
        <end position="200"/>
    </location>
</feature>
<feature type="region of interest" description="Disordered" evidence="14">
    <location>
        <begin position="796"/>
        <end position="949"/>
    </location>
</feature>
<keyword evidence="6" id="KW-1193">Eukaryotic host translation shutoff by virus</keyword>
<feature type="compositionally biased region" description="Basic and acidic residues" evidence="14">
    <location>
        <begin position="79"/>
        <end position="102"/>
    </location>
</feature>
<feature type="compositionally biased region" description="Basic and acidic residues" evidence="14">
    <location>
        <begin position="133"/>
        <end position="144"/>
    </location>
</feature>
<evidence type="ECO:0000256" key="12">
    <source>
        <dbReference type="ARBA" id="ARBA00023247"/>
    </source>
</evidence>
<evidence type="ECO:0000256" key="1">
    <source>
        <dbReference type="ARBA" id="ARBA00022448"/>
    </source>
</evidence>
<dbReference type="Pfam" id="PF02438">
    <property type="entry name" value="Adeno_100"/>
    <property type="match status" value="1"/>
</dbReference>
<keyword evidence="10" id="KW-0143">Chaperone</keyword>
<protein>
    <submittedName>
        <fullName evidence="15">100K</fullName>
    </submittedName>
</protein>
<keyword evidence="3" id="KW-0597">Phosphoprotein</keyword>
<evidence type="ECO:0000256" key="9">
    <source>
        <dbReference type="ARBA" id="ARBA00022995"/>
    </source>
</evidence>
<feature type="compositionally biased region" description="Pro residues" evidence="14">
    <location>
        <begin position="123"/>
        <end position="132"/>
    </location>
</feature>
<dbReference type="GO" id="GO:0039606">
    <property type="term" value="P:symbiont-mediated suppression of host translation initiation"/>
    <property type="evidence" value="ECO:0007669"/>
    <property type="project" value="UniProtKB-KW"/>
</dbReference>
<evidence type="ECO:0000256" key="2">
    <source>
        <dbReference type="ARBA" id="ARBA00022481"/>
    </source>
</evidence>
<evidence type="ECO:0000313" key="15">
    <source>
        <dbReference type="EMBL" id="QJC19258.1"/>
    </source>
</evidence>
<feature type="compositionally biased region" description="Basic and acidic residues" evidence="14">
    <location>
        <begin position="928"/>
        <end position="949"/>
    </location>
</feature>
<dbReference type="GO" id="GO:0039657">
    <property type="term" value="P:symbiont-mediated suppression of host gene expression"/>
    <property type="evidence" value="ECO:0007669"/>
    <property type="project" value="UniProtKB-KW"/>
</dbReference>
<keyword evidence="1" id="KW-0813">Transport</keyword>
<evidence type="ECO:0000256" key="5">
    <source>
        <dbReference type="ARBA" id="ARBA00022586"/>
    </source>
</evidence>
<evidence type="ECO:0000256" key="6">
    <source>
        <dbReference type="ARBA" id="ARBA00022809"/>
    </source>
</evidence>
<keyword evidence="13" id="KW-1075">Inhibition of eukaryotic host translation factors by virus</keyword>
<dbReference type="EMBL" id="MN733730">
    <property type="protein sequence ID" value="QJC19258.1"/>
    <property type="molecule type" value="Genomic_DNA"/>
</dbReference>
<dbReference type="GO" id="GO:0003723">
    <property type="term" value="F:RNA binding"/>
    <property type="evidence" value="ECO:0007669"/>
    <property type="project" value="UniProtKB-KW"/>
</dbReference>
<evidence type="ECO:0000256" key="7">
    <source>
        <dbReference type="ARBA" id="ARBA00022884"/>
    </source>
</evidence>